<dbReference type="OrthoDB" id="1064922at2"/>
<dbReference type="AlphaFoldDB" id="A0A1G9BVP7"/>
<protein>
    <submittedName>
        <fullName evidence="5">Phage prohead protease, HK97 family</fullName>
    </submittedName>
</protein>
<keyword evidence="1" id="KW-1188">Viral release from host cell</keyword>
<accession>A0A1G9BVP7</accession>
<keyword evidence="3" id="KW-0378">Hydrolase</keyword>
<name>A0A1G9BVP7_9FLAO</name>
<evidence type="ECO:0000313" key="6">
    <source>
        <dbReference type="Proteomes" id="UP000199580"/>
    </source>
</evidence>
<keyword evidence="6" id="KW-1185">Reference proteome</keyword>
<evidence type="ECO:0000256" key="1">
    <source>
        <dbReference type="ARBA" id="ARBA00022612"/>
    </source>
</evidence>
<evidence type="ECO:0000256" key="2">
    <source>
        <dbReference type="ARBA" id="ARBA00022670"/>
    </source>
</evidence>
<dbReference type="GO" id="GO:0006508">
    <property type="term" value="P:proteolysis"/>
    <property type="evidence" value="ECO:0007669"/>
    <property type="project" value="UniProtKB-KW"/>
</dbReference>
<dbReference type="Proteomes" id="UP000199580">
    <property type="component" value="Unassembled WGS sequence"/>
</dbReference>
<reference evidence="5 6" key="1">
    <citation type="submission" date="2016-10" db="EMBL/GenBank/DDBJ databases">
        <authorList>
            <person name="de Groot N.N."/>
        </authorList>
    </citation>
    <scope>NUCLEOTIDE SEQUENCE [LARGE SCALE GENOMIC DNA]</scope>
    <source>
        <strain evidence="5 6">CGMCC 1.10076</strain>
    </source>
</reference>
<dbReference type="EMBL" id="FNEZ01000006">
    <property type="protein sequence ID" value="SDK43045.1"/>
    <property type="molecule type" value="Genomic_DNA"/>
</dbReference>
<dbReference type="GO" id="GO:0008233">
    <property type="term" value="F:peptidase activity"/>
    <property type="evidence" value="ECO:0007669"/>
    <property type="project" value="UniProtKB-KW"/>
</dbReference>
<dbReference type="Pfam" id="PF04586">
    <property type="entry name" value="Peptidase_S78"/>
    <property type="match status" value="1"/>
</dbReference>
<keyword evidence="2 5" id="KW-0645">Protease</keyword>
<proteinExistence type="predicted"/>
<gene>
    <name evidence="5" type="ORF">SAMN04487935_3356</name>
</gene>
<evidence type="ECO:0000259" key="4">
    <source>
        <dbReference type="Pfam" id="PF04586"/>
    </source>
</evidence>
<dbReference type="InterPro" id="IPR054613">
    <property type="entry name" value="Peptidase_S78_dom"/>
</dbReference>
<evidence type="ECO:0000313" key="5">
    <source>
        <dbReference type="EMBL" id="SDK43045.1"/>
    </source>
</evidence>
<evidence type="ECO:0000256" key="3">
    <source>
        <dbReference type="ARBA" id="ARBA00022801"/>
    </source>
</evidence>
<feature type="domain" description="Prohead serine protease" evidence="4">
    <location>
        <begin position="35"/>
        <end position="142"/>
    </location>
</feature>
<sequence>MPKPKSFVFNDQNQTNSYGFRIITNGISLKRFSKNPMMLNDHWNSTKSVLGKWENWREDKDLLLGDPIFDTEDPDAAKVSGQVEREFINSCSMGITFKREDLKIIGEELIMTKCELYEVSIVAVPSNANSIRLYADNGEVMKDEDVKNLCLSLQSGPGTTFDDETTPVEEETQTLELNNPINMKKITLSVAVLAALSFDTKTPEQDVEEVEKRVLALQAENTKLLAAKLAHETAAENAAELSIKTQVDLAIKAGKISAEKRADFEKLGKQDLSLLTSTLEGIPAKVSLSAETVLAGDATMTKESFQTLSIDAQLAFRNTSPEAYKKLFTK</sequence>
<dbReference type="RefSeq" id="WP_091398145.1">
    <property type="nucleotide sequence ID" value="NZ_BKAI01000012.1"/>
</dbReference>
<dbReference type="STRING" id="1128970.SAMN04487935_3356"/>
<organism evidence="5 6">
    <name type="scientific">Flavobacterium noncentrifugens</name>
    <dbReference type="NCBI Taxonomy" id="1128970"/>
    <lineage>
        <taxon>Bacteria</taxon>
        <taxon>Pseudomonadati</taxon>
        <taxon>Bacteroidota</taxon>
        <taxon>Flavobacteriia</taxon>
        <taxon>Flavobacteriales</taxon>
        <taxon>Flavobacteriaceae</taxon>
        <taxon>Flavobacterium</taxon>
    </lineage>
</organism>